<protein>
    <recommendedName>
        <fullName evidence="3">CCT domain-containing protein</fullName>
    </recommendedName>
</protein>
<name>K3W846_GLOUD</name>
<comment type="subcellular location">
    <subcellularLocation>
        <location evidence="1">Nucleus</location>
    </subcellularLocation>
</comment>
<proteinExistence type="predicted"/>
<reference evidence="5" key="2">
    <citation type="submission" date="2010-04" db="EMBL/GenBank/DDBJ databases">
        <authorList>
            <person name="Buell R."/>
            <person name="Hamilton J."/>
            <person name="Hostetler J."/>
        </authorList>
    </citation>
    <scope>NUCLEOTIDE SEQUENCE [LARGE SCALE GENOMIC DNA]</scope>
    <source>
        <strain evidence="5">DAOM:BR144</strain>
    </source>
</reference>
<organism evidence="4 5">
    <name type="scientific">Globisporangium ultimum (strain ATCC 200006 / CBS 805.95 / DAOM BR144)</name>
    <name type="common">Pythium ultimum</name>
    <dbReference type="NCBI Taxonomy" id="431595"/>
    <lineage>
        <taxon>Eukaryota</taxon>
        <taxon>Sar</taxon>
        <taxon>Stramenopiles</taxon>
        <taxon>Oomycota</taxon>
        <taxon>Peronosporomycetes</taxon>
        <taxon>Pythiales</taxon>
        <taxon>Pythiaceae</taxon>
        <taxon>Globisporangium</taxon>
    </lineage>
</organism>
<dbReference type="VEuPathDB" id="FungiDB:PYU1_G001137"/>
<dbReference type="AlphaFoldDB" id="K3W846"/>
<evidence type="ECO:0000313" key="5">
    <source>
        <dbReference type="Proteomes" id="UP000019132"/>
    </source>
</evidence>
<reference evidence="5" key="1">
    <citation type="journal article" date="2010" name="Genome Biol.">
        <title>Genome sequence of the necrotrophic plant pathogen Pythium ultimum reveals original pathogenicity mechanisms and effector repertoire.</title>
        <authorList>
            <person name="Levesque C.A."/>
            <person name="Brouwer H."/>
            <person name="Cano L."/>
            <person name="Hamilton J.P."/>
            <person name="Holt C."/>
            <person name="Huitema E."/>
            <person name="Raffaele S."/>
            <person name="Robideau G.P."/>
            <person name="Thines M."/>
            <person name="Win J."/>
            <person name="Zerillo M.M."/>
            <person name="Beakes G.W."/>
            <person name="Boore J.L."/>
            <person name="Busam D."/>
            <person name="Dumas B."/>
            <person name="Ferriera S."/>
            <person name="Fuerstenberg S.I."/>
            <person name="Gachon C.M."/>
            <person name="Gaulin E."/>
            <person name="Govers F."/>
            <person name="Grenville-Briggs L."/>
            <person name="Horner N."/>
            <person name="Hostetler J."/>
            <person name="Jiang R.H."/>
            <person name="Johnson J."/>
            <person name="Krajaejun T."/>
            <person name="Lin H."/>
            <person name="Meijer H.J."/>
            <person name="Moore B."/>
            <person name="Morris P."/>
            <person name="Phuntmart V."/>
            <person name="Puiu D."/>
            <person name="Shetty J."/>
            <person name="Stajich J.E."/>
            <person name="Tripathy S."/>
            <person name="Wawra S."/>
            <person name="van West P."/>
            <person name="Whitty B.R."/>
            <person name="Coutinho P.M."/>
            <person name="Henrissat B."/>
            <person name="Martin F."/>
            <person name="Thomas P.D."/>
            <person name="Tyler B.M."/>
            <person name="De Vries R.P."/>
            <person name="Kamoun S."/>
            <person name="Yandell M."/>
            <person name="Tisserat N."/>
            <person name="Buell C.R."/>
        </authorList>
    </citation>
    <scope>NUCLEOTIDE SEQUENCE</scope>
    <source>
        <strain evidence="5">DAOM:BR144</strain>
    </source>
</reference>
<dbReference type="Pfam" id="PF06203">
    <property type="entry name" value="CCT"/>
    <property type="match status" value="1"/>
</dbReference>
<dbReference type="OMA" id="DTRRACA"/>
<dbReference type="Proteomes" id="UP000019132">
    <property type="component" value="Unassembled WGS sequence"/>
</dbReference>
<dbReference type="InterPro" id="IPR010402">
    <property type="entry name" value="CCT_domain"/>
</dbReference>
<keyword evidence="2" id="KW-0539">Nucleus</keyword>
<keyword evidence="5" id="KW-1185">Reference proteome</keyword>
<dbReference type="InParanoid" id="K3W846"/>
<evidence type="ECO:0000256" key="1">
    <source>
        <dbReference type="ARBA" id="ARBA00004123"/>
    </source>
</evidence>
<dbReference type="eggNOG" id="ENOG502S7ZZ">
    <property type="taxonomic scope" value="Eukaryota"/>
</dbReference>
<feature type="domain" description="CCT" evidence="3">
    <location>
        <begin position="284"/>
        <end position="330"/>
    </location>
</feature>
<reference evidence="4" key="3">
    <citation type="submission" date="2015-02" db="UniProtKB">
        <authorList>
            <consortium name="EnsemblProtists"/>
        </authorList>
    </citation>
    <scope>IDENTIFICATION</scope>
    <source>
        <strain evidence="4">DAOM BR144</strain>
    </source>
</reference>
<dbReference type="GO" id="GO:0005634">
    <property type="term" value="C:nucleus"/>
    <property type="evidence" value="ECO:0007669"/>
    <property type="project" value="UniProtKB-SubCell"/>
</dbReference>
<evidence type="ECO:0000256" key="2">
    <source>
        <dbReference type="ARBA" id="ARBA00023242"/>
    </source>
</evidence>
<evidence type="ECO:0000313" key="4">
    <source>
        <dbReference type="EnsemblProtists" id="PYU1_T001137"/>
    </source>
</evidence>
<dbReference type="EnsemblProtists" id="PYU1_T001137">
    <property type="protein sequence ID" value="PYU1_T001137"/>
    <property type="gene ID" value="PYU1_G001137"/>
</dbReference>
<accession>K3W846</accession>
<sequence>MEWIKEKQQKSDCGDVEDSTNVDDLSELLTHIENEEDAGVDFSVFIEDEDALNVEEISDVFTTLEHVSISLPTKDGDIDDTKNVDDVSELFSFLEQAENADGDKAENISDAANIDALSDLFSVLEETSVEEASDDQIEKDQEDADNVDSVADAFLSLAADSETQSVEESVPTAAVVSVRKETSDWIDSLEVDSMSSLFSELEQREDTQVVQPVSTHAKPVKVDSRIFVPKFAVRIEGQPGAAGVNRPALSRPFVAHGAGSSSQLLAGPPSAFLVGPPQLAGLSREDRVERWKEKRKTRSFVPKEPDVSISDTRRACAAKRQRVKGRFTSEKSAFVSITALQN</sequence>
<dbReference type="EMBL" id="GL376620">
    <property type="status" value="NOT_ANNOTATED_CDS"/>
    <property type="molecule type" value="Genomic_DNA"/>
</dbReference>
<dbReference type="HOGENOM" id="CLU_058724_0_0_1"/>
<evidence type="ECO:0000259" key="3">
    <source>
        <dbReference type="Pfam" id="PF06203"/>
    </source>
</evidence>